<organism evidence="1 2">
    <name type="scientific">Dimorphilus gyrociliatus</name>
    <dbReference type="NCBI Taxonomy" id="2664684"/>
    <lineage>
        <taxon>Eukaryota</taxon>
        <taxon>Metazoa</taxon>
        <taxon>Spiralia</taxon>
        <taxon>Lophotrochozoa</taxon>
        <taxon>Annelida</taxon>
        <taxon>Polychaeta</taxon>
        <taxon>Polychaeta incertae sedis</taxon>
        <taxon>Dinophilidae</taxon>
        <taxon>Dimorphilus</taxon>
    </lineage>
</organism>
<sequence>MSWVRTYNPSVRVGNWNEDIALEENTIKDFLERRERGELLIQKSSKFRETLLEPITTSTSRDGKVHFGDLVQLGCEEPKSVLSLNGNDVYGSRNVESSQRNVFCIVSCDGTANGEPLNYGQDFMLRTAHSCLFLESDRQTFARAAKKSRHNLVQLVERPSKLTRWRAIFFNPKFRLESTGFPVQANEKCLIQHCMTNVNLNLESEHLLSTPFGKEYEVAGHSCYDSHKAELGTNHWRFEMDIPGGPEKLSSS</sequence>
<dbReference type="EMBL" id="CAJFCJ010000007">
    <property type="protein sequence ID" value="CAD5117014.1"/>
    <property type="molecule type" value="Genomic_DNA"/>
</dbReference>
<accession>A0A7I8VQZ9</accession>
<dbReference type="AlphaFoldDB" id="A0A7I8VQZ9"/>
<dbReference type="InterPro" id="IPR055325">
    <property type="entry name" value="CF161"/>
</dbReference>
<reference evidence="1 2" key="1">
    <citation type="submission" date="2020-08" db="EMBL/GenBank/DDBJ databases">
        <authorList>
            <person name="Hejnol A."/>
        </authorList>
    </citation>
    <scope>NUCLEOTIDE SEQUENCE [LARGE SCALE GENOMIC DNA]</scope>
</reference>
<evidence type="ECO:0000313" key="2">
    <source>
        <dbReference type="Proteomes" id="UP000549394"/>
    </source>
</evidence>
<gene>
    <name evidence="1" type="ORF">DGYR_LOCUS5588</name>
</gene>
<dbReference type="Gene3D" id="2.80.10.50">
    <property type="match status" value="1"/>
</dbReference>
<evidence type="ECO:0000313" key="1">
    <source>
        <dbReference type="EMBL" id="CAD5117014.1"/>
    </source>
</evidence>
<dbReference type="OrthoDB" id="2126411at2759"/>
<keyword evidence="2" id="KW-1185">Reference proteome</keyword>
<dbReference type="PANTHER" id="PTHR24274:SF1">
    <property type="entry name" value="CILIA- AND FLAGELLA-ASSOCIATED PROTEIN 161"/>
    <property type="match status" value="1"/>
</dbReference>
<protein>
    <submittedName>
        <fullName evidence="1">DgyrCDS5842</fullName>
    </submittedName>
</protein>
<proteinExistence type="predicted"/>
<dbReference type="GO" id="GO:0031514">
    <property type="term" value="C:motile cilium"/>
    <property type="evidence" value="ECO:0007669"/>
    <property type="project" value="TreeGrafter"/>
</dbReference>
<dbReference type="Pfam" id="PF24569">
    <property type="entry name" value="CFAP161"/>
    <property type="match status" value="1"/>
</dbReference>
<name>A0A7I8VQZ9_9ANNE</name>
<dbReference type="Proteomes" id="UP000549394">
    <property type="component" value="Unassembled WGS sequence"/>
</dbReference>
<dbReference type="InterPro" id="IPR036300">
    <property type="entry name" value="MIR_dom_sf"/>
</dbReference>
<dbReference type="GO" id="GO:0060271">
    <property type="term" value="P:cilium assembly"/>
    <property type="evidence" value="ECO:0007669"/>
    <property type="project" value="TreeGrafter"/>
</dbReference>
<dbReference type="PANTHER" id="PTHR24274">
    <property type="entry name" value="CILIA- AND FLAGELLA-ASSOCIATED PROTEIN 161"/>
    <property type="match status" value="1"/>
</dbReference>
<dbReference type="SUPFAM" id="SSF82109">
    <property type="entry name" value="MIR domain"/>
    <property type="match status" value="1"/>
</dbReference>
<comment type="caution">
    <text evidence="1">The sequence shown here is derived from an EMBL/GenBank/DDBJ whole genome shotgun (WGS) entry which is preliminary data.</text>
</comment>